<evidence type="ECO:0000256" key="2">
    <source>
        <dbReference type="ARBA" id="ARBA00022737"/>
    </source>
</evidence>
<keyword evidence="1" id="KW-0433">Leucine-rich repeat</keyword>
<dbReference type="RefSeq" id="WP_063968692.1">
    <property type="nucleotide sequence ID" value="NZ_JAMXLT020000012.1"/>
</dbReference>
<evidence type="ECO:0000256" key="1">
    <source>
        <dbReference type="ARBA" id="ARBA00022614"/>
    </source>
</evidence>
<reference evidence="3 4" key="1">
    <citation type="submission" date="2023-11" db="EMBL/GenBank/DDBJ databases">
        <title>First isolation, identification, and characterization of non-pathogenic Epilithonimonas ginsengisoli isolated from diseased farmed rainbow trout (Oncorhynchus mykiss) in Chile.</title>
        <authorList>
            <person name="Miranda C.D."/>
            <person name="Irgang R."/>
            <person name="Concha C."/>
            <person name="Rojas R."/>
            <person name="Avendano R."/>
        </authorList>
    </citation>
    <scope>NUCLEOTIDE SEQUENCE [LARGE SCALE GENOMIC DNA]</scope>
    <source>
        <strain evidence="3 4">FP99</strain>
    </source>
</reference>
<name>A0ABU4JGX7_9FLAO</name>
<organism evidence="3 4">
    <name type="scientific">Epilithonimonas ginsengisoli</name>
    <dbReference type="NCBI Taxonomy" id="1245592"/>
    <lineage>
        <taxon>Bacteria</taxon>
        <taxon>Pseudomonadati</taxon>
        <taxon>Bacteroidota</taxon>
        <taxon>Flavobacteriia</taxon>
        <taxon>Flavobacteriales</taxon>
        <taxon>Weeksellaceae</taxon>
        <taxon>Chryseobacterium group</taxon>
        <taxon>Epilithonimonas</taxon>
    </lineage>
</organism>
<dbReference type="InterPro" id="IPR032675">
    <property type="entry name" value="LRR_dom_sf"/>
</dbReference>
<keyword evidence="2" id="KW-0677">Repeat</keyword>
<evidence type="ECO:0000313" key="4">
    <source>
        <dbReference type="Proteomes" id="UP001204439"/>
    </source>
</evidence>
<dbReference type="Gene3D" id="3.80.10.10">
    <property type="entry name" value="Ribonuclease Inhibitor"/>
    <property type="match status" value="2"/>
</dbReference>
<keyword evidence="4" id="KW-1185">Reference proteome</keyword>
<gene>
    <name evidence="3" type="ORF">NG800_008305</name>
</gene>
<accession>A0ABU4JGX7</accession>
<dbReference type="EMBL" id="JAMXLT020000012">
    <property type="protein sequence ID" value="MDW8548910.1"/>
    <property type="molecule type" value="Genomic_DNA"/>
</dbReference>
<dbReference type="Proteomes" id="UP001204439">
    <property type="component" value="Unassembled WGS sequence"/>
</dbReference>
<proteinExistence type="predicted"/>
<dbReference type="InterPro" id="IPR050216">
    <property type="entry name" value="LRR_domain-containing"/>
</dbReference>
<evidence type="ECO:0000313" key="3">
    <source>
        <dbReference type="EMBL" id="MDW8548910.1"/>
    </source>
</evidence>
<dbReference type="PANTHER" id="PTHR48051">
    <property type="match status" value="1"/>
</dbReference>
<sequence length="300" mass="34322">MALKKFNLKNAQESKSIFIDKASDYEVIDFKAIGHIEELGFSSKKDYHIPEDLVLLKNLKSLGVNDHCHLPSNIDQLKSLEELNLSNEAIYNVPDSIKNTTSITDLKIVFDPKDKEPQVAPDWIFDVKNIETLSAPVCRFSEIKINNDNANQLKEVDLSCSLSDLKIFPDLSSLKNVKKLNLSAETVMGQKMPNYELFGQMLESIKDLGQIEELDISFWRTKKKSERLVVKDGKVSIPDVFDHFPNLFRLSIADMKIDFVPESILELKKLRELQIQGNNFSKEEIARIKSRLTNCSIRNY</sequence>
<comment type="caution">
    <text evidence="3">The sequence shown here is derived from an EMBL/GenBank/DDBJ whole genome shotgun (WGS) entry which is preliminary data.</text>
</comment>
<protein>
    <submittedName>
        <fullName evidence="3">Leucine-rich repeat domain-containing protein</fullName>
    </submittedName>
</protein>
<dbReference type="SUPFAM" id="SSF52058">
    <property type="entry name" value="L domain-like"/>
    <property type="match status" value="1"/>
</dbReference>
<dbReference type="PANTHER" id="PTHR48051:SF1">
    <property type="entry name" value="RAS SUPPRESSOR PROTEIN 1"/>
    <property type="match status" value="1"/>
</dbReference>